<feature type="domain" description="SnoaL-like" evidence="1">
    <location>
        <begin position="5"/>
        <end position="47"/>
    </location>
</feature>
<dbReference type="RefSeq" id="WP_192755015.1">
    <property type="nucleotide sequence ID" value="NZ_BAABJL010000176.1"/>
</dbReference>
<dbReference type="SUPFAM" id="SSF54427">
    <property type="entry name" value="NTF2-like"/>
    <property type="match status" value="1"/>
</dbReference>
<dbReference type="Proteomes" id="UP000638648">
    <property type="component" value="Unassembled WGS sequence"/>
</dbReference>
<accession>A0A927N3B6</accession>
<evidence type="ECO:0000313" key="3">
    <source>
        <dbReference type="Proteomes" id="UP000638648"/>
    </source>
</evidence>
<evidence type="ECO:0000313" key="2">
    <source>
        <dbReference type="EMBL" id="MBE1611871.1"/>
    </source>
</evidence>
<comment type="caution">
    <text evidence="2">The sequence shown here is derived from an EMBL/GenBank/DDBJ whole genome shotgun (WGS) entry which is preliminary data.</text>
</comment>
<sequence length="57" mass="6207">MTTSTQDYVDVVNVVHQHFQFSDAKDFSGARSLWADELTVDLGGVNPAVGERSLPTP</sequence>
<reference evidence="2" key="1">
    <citation type="submission" date="2020-10" db="EMBL/GenBank/DDBJ databases">
        <title>Sequencing the genomes of 1000 actinobacteria strains.</title>
        <authorList>
            <person name="Klenk H.-P."/>
        </authorList>
    </citation>
    <scope>NUCLEOTIDE SEQUENCE</scope>
    <source>
        <strain evidence="2">DSM 45354</strain>
    </source>
</reference>
<organism evidence="2 3">
    <name type="scientific">Actinopolymorpha pittospori</name>
    <dbReference type="NCBI Taxonomy" id="648752"/>
    <lineage>
        <taxon>Bacteria</taxon>
        <taxon>Bacillati</taxon>
        <taxon>Actinomycetota</taxon>
        <taxon>Actinomycetes</taxon>
        <taxon>Propionibacteriales</taxon>
        <taxon>Actinopolymorphaceae</taxon>
        <taxon>Actinopolymorpha</taxon>
    </lineage>
</organism>
<protein>
    <submittedName>
        <fullName evidence="2">Ketosteroid isomerase-like protein</fullName>
    </submittedName>
</protein>
<dbReference type="GO" id="GO:0016853">
    <property type="term" value="F:isomerase activity"/>
    <property type="evidence" value="ECO:0007669"/>
    <property type="project" value="UniProtKB-KW"/>
</dbReference>
<dbReference type="InterPro" id="IPR032710">
    <property type="entry name" value="NTF2-like_dom_sf"/>
</dbReference>
<dbReference type="InterPro" id="IPR037401">
    <property type="entry name" value="SnoaL-like"/>
</dbReference>
<dbReference type="Pfam" id="PF13577">
    <property type="entry name" value="SnoaL_4"/>
    <property type="match status" value="1"/>
</dbReference>
<name>A0A927N3B6_9ACTN</name>
<dbReference type="AlphaFoldDB" id="A0A927N3B6"/>
<dbReference type="EMBL" id="JADBEM010000001">
    <property type="protein sequence ID" value="MBE1611871.1"/>
    <property type="molecule type" value="Genomic_DNA"/>
</dbReference>
<keyword evidence="3" id="KW-1185">Reference proteome</keyword>
<gene>
    <name evidence="2" type="ORF">HEB94_008719</name>
</gene>
<keyword evidence="2" id="KW-0413">Isomerase</keyword>
<evidence type="ECO:0000259" key="1">
    <source>
        <dbReference type="Pfam" id="PF13577"/>
    </source>
</evidence>
<proteinExistence type="predicted"/>